<accession>A0A7W3TA18</accession>
<dbReference type="InterPro" id="IPR016187">
    <property type="entry name" value="CTDL_fold"/>
</dbReference>
<evidence type="ECO:0000259" key="2">
    <source>
        <dbReference type="Pfam" id="PF03781"/>
    </source>
</evidence>
<protein>
    <submittedName>
        <fullName evidence="3">SUMF1/EgtB/PvdO family nonheme iron enzyme</fullName>
    </submittedName>
</protein>
<sequence>MATLWWAATPLTIAGVPITGLTLPHAAQLAHRLGARMPTSVEWEWMASGAVRRFPWGNDTPGRDHANLRGLGPGHPTPVRTHPAGRTPDGLWDVGGNVWEWTTAPWRRDRVALLRGGSYHSLAQYAECAHANDVPPGIASPGIGLRPVRDTGPTPPTRGDAS</sequence>
<evidence type="ECO:0000313" key="3">
    <source>
        <dbReference type="EMBL" id="MBB0243036.1"/>
    </source>
</evidence>
<name>A0A7W3TA18_9ACTN</name>
<dbReference type="Proteomes" id="UP000538929">
    <property type="component" value="Unassembled WGS sequence"/>
</dbReference>
<dbReference type="PANTHER" id="PTHR23150">
    <property type="entry name" value="SULFATASE MODIFYING FACTOR 1, 2"/>
    <property type="match status" value="1"/>
</dbReference>
<dbReference type="GO" id="GO:0120147">
    <property type="term" value="F:formylglycine-generating oxidase activity"/>
    <property type="evidence" value="ECO:0007669"/>
    <property type="project" value="TreeGrafter"/>
</dbReference>
<dbReference type="Pfam" id="PF03781">
    <property type="entry name" value="FGE-sulfatase"/>
    <property type="match status" value="1"/>
</dbReference>
<dbReference type="PANTHER" id="PTHR23150:SF19">
    <property type="entry name" value="FORMYLGLYCINE-GENERATING ENZYME"/>
    <property type="match status" value="1"/>
</dbReference>
<dbReference type="InterPro" id="IPR042095">
    <property type="entry name" value="SUMF_sf"/>
</dbReference>
<feature type="region of interest" description="Disordered" evidence="1">
    <location>
        <begin position="139"/>
        <end position="162"/>
    </location>
</feature>
<comment type="caution">
    <text evidence="3">The sequence shown here is derived from an EMBL/GenBank/DDBJ whole genome shotgun (WGS) entry which is preliminary data.</text>
</comment>
<organism evidence="3 4">
    <name type="scientific">Streptomyces alkaliphilus</name>
    <dbReference type="NCBI Taxonomy" id="1472722"/>
    <lineage>
        <taxon>Bacteria</taxon>
        <taxon>Bacillati</taxon>
        <taxon>Actinomycetota</taxon>
        <taxon>Actinomycetes</taxon>
        <taxon>Kitasatosporales</taxon>
        <taxon>Streptomycetaceae</taxon>
        <taxon>Streptomyces</taxon>
    </lineage>
</organism>
<dbReference type="InterPro" id="IPR005532">
    <property type="entry name" value="SUMF_dom"/>
</dbReference>
<gene>
    <name evidence="3" type="ORF">FNQ90_02650</name>
</gene>
<proteinExistence type="predicted"/>
<reference evidence="4" key="1">
    <citation type="submission" date="2019-10" db="EMBL/GenBank/DDBJ databases">
        <title>Streptomyces sp. nov., a novel actinobacterium isolated from alkaline environment.</title>
        <authorList>
            <person name="Golinska P."/>
        </authorList>
    </citation>
    <scope>NUCLEOTIDE SEQUENCE [LARGE SCALE GENOMIC DNA]</scope>
    <source>
        <strain evidence="4">DSM 42118</strain>
    </source>
</reference>
<feature type="region of interest" description="Disordered" evidence="1">
    <location>
        <begin position="69"/>
        <end position="88"/>
    </location>
</feature>
<feature type="domain" description="Sulfatase-modifying factor enzyme-like" evidence="2">
    <location>
        <begin position="15"/>
        <end position="149"/>
    </location>
</feature>
<dbReference type="Gene3D" id="3.90.1580.10">
    <property type="entry name" value="paralog of FGE (formylglycine-generating enzyme)"/>
    <property type="match status" value="1"/>
</dbReference>
<dbReference type="EMBL" id="VKHT01000036">
    <property type="protein sequence ID" value="MBB0243036.1"/>
    <property type="molecule type" value="Genomic_DNA"/>
</dbReference>
<evidence type="ECO:0000256" key="1">
    <source>
        <dbReference type="SAM" id="MobiDB-lite"/>
    </source>
</evidence>
<keyword evidence="4" id="KW-1185">Reference proteome</keyword>
<dbReference type="InterPro" id="IPR051043">
    <property type="entry name" value="Sulfatase_Mod_Factor_Kinase"/>
</dbReference>
<evidence type="ECO:0000313" key="4">
    <source>
        <dbReference type="Proteomes" id="UP000538929"/>
    </source>
</evidence>
<dbReference type="SUPFAM" id="SSF56436">
    <property type="entry name" value="C-type lectin-like"/>
    <property type="match status" value="1"/>
</dbReference>
<dbReference type="AlphaFoldDB" id="A0A7W3TA18"/>